<dbReference type="Pfam" id="PF16483">
    <property type="entry name" value="Glyco_hydro_64"/>
    <property type="match status" value="2"/>
</dbReference>
<dbReference type="InterPro" id="IPR037398">
    <property type="entry name" value="Glyco_hydro_64_fam"/>
</dbReference>
<protein>
    <recommendedName>
        <fullName evidence="1">GH64 domain-containing protein</fullName>
    </recommendedName>
</protein>
<reference evidence="3" key="1">
    <citation type="journal article" date="2020" name="Appl. Environ. Microbiol.">
        <title>Diazotrophic Anaeromyxobacter Isolates from Soils.</title>
        <authorList>
            <person name="Masuda Y."/>
            <person name="Yamanaka H."/>
            <person name="Xu Z.X."/>
            <person name="Shiratori Y."/>
            <person name="Aono T."/>
            <person name="Amachi S."/>
            <person name="Senoo K."/>
            <person name="Itoh H."/>
        </authorList>
    </citation>
    <scope>NUCLEOTIDE SEQUENCE [LARGE SCALE GENOMIC DNA]</scope>
    <source>
        <strain evidence="3">R267</strain>
    </source>
</reference>
<organism evidence="2 3">
    <name type="scientific">Anaeromyxobacter diazotrophicus</name>
    <dbReference type="NCBI Taxonomy" id="2590199"/>
    <lineage>
        <taxon>Bacteria</taxon>
        <taxon>Pseudomonadati</taxon>
        <taxon>Myxococcota</taxon>
        <taxon>Myxococcia</taxon>
        <taxon>Myxococcales</taxon>
        <taxon>Cystobacterineae</taxon>
        <taxon>Anaeromyxobacteraceae</taxon>
        <taxon>Anaeromyxobacter</taxon>
    </lineage>
</organism>
<comment type="caution">
    <text evidence="2">The sequence shown here is derived from an EMBL/GenBank/DDBJ whole genome shotgun (WGS) entry which is preliminary data.</text>
</comment>
<feature type="domain" description="GH64" evidence="1">
    <location>
        <begin position="3"/>
        <end position="311"/>
    </location>
</feature>
<dbReference type="Proteomes" id="UP000503640">
    <property type="component" value="Unassembled WGS sequence"/>
</dbReference>
<dbReference type="InterPro" id="IPR032477">
    <property type="entry name" value="Glyco_hydro_64"/>
</dbReference>
<dbReference type="PANTHER" id="PTHR38165:SF1">
    <property type="entry name" value="GLUCANASE B"/>
    <property type="match status" value="1"/>
</dbReference>
<proteinExistence type="predicted"/>
<dbReference type="PROSITE" id="PS52006">
    <property type="entry name" value="GH64"/>
    <property type="match status" value="1"/>
</dbReference>
<keyword evidence="3" id="KW-1185">Reference proteome</keyword>
<dbReference type="EMBL" id="BJTG01000005">
    <property type="protein sequence ID" value="GEJ57722.1"/>
    <property type="molecule type" value="Genomic_DNA"/>
</dbReference>
<sequence length="311" mass="34113">MSDPSAPAGFWDAASIPQAANALTFVFLNRTQGKFEDREIYWRFEHEGQKVLHAIAERPTFDMPAYPSERMYFFLCGKENGYDGGCASAPEKSGYFDFIEFTIGSNPYAFHGNTTRVDAFGLKIAMRLVCPGLDQAVGESYAMFQEDRSATFQRYLGAVPVEFQGLVRANPAGAPYRIVEPGAGGFNAGGPYQHYYDAFVDALWTANGLTVPRPGPNGDGLGSYPDLSAAIYRHVGAAPGTFDASGKLLDAKLWSDPTTFYAQAPADYYARFWHDNALGGRAYGFPYDDVGGYSTYLSCDHPQYLLVAIGW</sequence>
<dbReference type="InterPro" id="IPR037176">
    <property type="entry name" value="Osmotin/thaumatin-like_sf"/>
</dbReference>
<evidence type="ECO:0000313" key="3">
    <source>
        <dbReference type="Proteomes" id="UP000503640"/>
    </source>
</evidence>
<evidence type="ECO:0000313" key="2">
    <source>
        <dbReference type="EMBL" id="GEJ57722.1"/>
    </source>
</evidence>
<evidence type="ECO:0000259" key="1">
    <source>
        <dbReference type="PROSITE" id="PS52006"/>
    </source>
</evidence>
<dbReference type="Gene3D" id="2.60.110.10">
    <property type="entry name" value="Thaumatin"/>
    <property type="match status" value="2"/>
</dbReference>
<accession>A0A7I9VMU3</accession>
<dbReference type="AlphaFoldDB" id="A0A7I9VMU3"/>
<name>A0A7I9VMU3_9BACT</name>
<gene>
    <name evidence="2" type="ORF">AMYX_24630</name>
</gene>
<dbReference type="PANTHER" id="PTHR38165">
    <property type="match status" value="1"/>
</dbReference>